<accession>A0AAV5DFT7</accession>
<proteinExistence type="predicted"/>
<reference evidence="1" key="1">
    <citation type="journal article" date="2018" name="DNA Res.">
        <title>Multiple hybrid de novo genome assembly of finger millet, an orphan allotetraploid crop.</title>
        <authorList>
            <person name="Hatakeyama M."/>
            <person name="Aluri S."/>
            <person name="Balachadran M.T."/>
            <person name="Sivarajan S.R."/>
            <person name="Patrignani A."/>
            <person name="Gruter S."/>
            <person name="Poveda L."/>
            <person name="Shimizu-Inatsugi R."/>
            <person name="Baeten J."/>
            <person name="Francoijs K.J."/>
            <person name="Nataraja K.N."/>
            <person name="Reddy Y.A.N."/>
            <person name="Phadnis S."/>
            <person name="Ravikumar R.L."/>
            <person name="Schlapbach R."/>
            <person name="Sreeman S.M."/>
            <person name="Shimizu K.K."/>
        </authorList>
    </citation>
    <scope>NUCLEOTIDE SEQUENCE</scope>
</reference>
<evidence type="ECO:0000313" key="1">
    <source>
        <dbReference type="EMBL" id="GJN08952.1"/>
    </source>
</evidence>
<reference evidence="1" key="2">
    <citation type="submission" date="2021-12" db="EMBL/GenBank/DDBJ databases">
        <title>Resequencing data analysis of finger millet.</title>
        <authorList>
            <person name="Hatakeyama M."/>
            <person name="Aluri S."/>
            <person name="Balachadran M.T."/>
            <person name="Sivarajan S.R."/>
            <person name="Poveda L."/>
            <person name="Shimizu-Inatsugi R."/>
            <person name="Schlapbach R."/>
            <person name="Sreeman S.M."/>
            <person name="Shimizu K.K."/>
        </authorList>
    </citation>
    <scope>NUCLEOTIDE SEQUENCE</scope>
</reference>
<protein>
    <submittedName>
        <fullName evidence="1">Uncharacterized protein</fullName>
    </submittedName>
</protein>
<organism evidence="1 2">
    <name type="scientific">Eleusine coracana subsp. coracana</name>
    <dbReference type="NCBI Taxonomy" id="191504"/>
    <lineage>
        <taxon>Eukaryota</taxon>
        <taxon>Viridiplantae</taxon>
        <taxon>Streptophyta</taxon>
        <taxon>Embryophyta</taxon>
        <taxon>Tracheophyta</taxon>
        <taxon>Spermatophyta</taxon>
        <taxon>Magnoliopsida</taxon>
        <taxon>Liliopsida</taxon>
        <taxon>Poales</taxon>
        <taxon>Poaceae</taxon>
        <taxon>PACMAD clade</taxon>
        <taxon>Chloridoideae</taxon>
        <taxon>Cynodonteae</taxon>
        <taxon>Eleusininae</taxon>
        <taxon>Eleusine</taxon>
    </lineage>
</organism>
<keyword evidence="2" id="KW-1185">Reference proteome</keyword>
<name>A0AAV5DFT7_ELECO</name>
<gene>
    <name evidence="1" type="primary">ga26914</name>
    <name evidence="1" type="ORF">PR202_ga26914</name>
</gene>
<comment type="caution">
    <text evidence="1">The sequence shown here is derived from an EMBL/GenBank/DDBJ whole genome shotgun (WGS) entry which is preliminary data.</text>
</comment>
<evidence type="ECO:0000313" key="2">
    <source>
        <dbReference type="Proteomes" id="UP001054889"/>
    </source>
</evidence>
<dbReference type="EMBL" id="BQKI01000015">
    <property type="protein sequence ID" value="GJN08952.1"/>
    <property type="molecule type" value="Genomic_DNA"/>
</dbReference>
<sequence>MLGPPLTEKVDDHVKDKLEAPLLQPVKQTECVERIYVPKILLSLYLLDDASSLVRPVLTRNNEVQGQPRRITFDEKDGNTGNKIEQMAATQKEDGGLKELAGDKMVKAREETNNNSVNVPNTNMQAVAEHTNGENGIEVDGAKGQGLIQNTSHIETQETDQFEAVLPVQNP</sequence>
<dbReference type="AlphaFoldDB" id="A0AAV5DFT7"/>
<dbReference type="Proteomes" id="UP001054889">
    <property type="component" value="Unassembled WGS sequence"/>
</dbReference>